<evidence type="ECO:0000313" key="4">
    <source>
        <dbReference type="Proteomes" id="UP000654395"/>
    </source>
</evidence>
<name>A0A852KP21_UROIN</name>
<evidence type="ECO:0000313" key="3">
    <source>
        <dbReference type="EMBL" id="NXX78315.1"/>
    </source>
</evidence>
<feature type="non-terminal residue" evidence="3">
    <location>
        <position position="1"/>
    </location>
</feature>
<dbReference type="EMBL" id="WBNH01004444">
    <property type="protein sequence ID" value="NXX78315.1"/>
    <property type="molecule type" value="Genomic_DNA"/>
</dbReference>
<dbReference type="InterPro" id="IPR036982">
    <property type="entry name" value="Deoxyhypusine_synthase_sf"/>
</dbReference>
<dbReference type="GO" id="GO:0034038">
    <property type="term" value="F:deoxyhypusine synthase activity"/>
    <property type="evidence" value="ECO:0007669"/>
    <property type="project" value="TreeGrafter"/>
</dbReference>
<keyword evidence="2" id="KW-0520">NAD</keyword>
<dbReference type="OrthoDB" id="294378at2759"/>
<keyword evidence="4" id="KW-1185">Reference proteome</keyword>
<dbReference type="InterPro" id="IPR029035">
    <property type="entry name" value="DHS-like_NAD/FAD-binding_dom"/>
</dbReference>
<evidence type="ECO:0000256" key="1">
    <source>
        <dbReference type="ARBA" id="ARBA00009892"/>
    </source>
</evidence>
<sequence length="59" mass="6615">LVTTAGGVEEDLIKCLAPTYVGDFSLRGCDLRQRGLNRIGNLLVPNDNYCKFEDWLMPI</sequence>
<dbReference type="PANTHER" id="PTHR11703:SF0">
    <property type="entry name" value="DEOXYHYPUSINE SYNTHASE"/>
    <property type="match status" value="1"/>
</dbReference>
<dbReference type="AlphaFoldDB" id="A0A852KP21"/>
<comment type="similarity">
    <text evidence="1">Belongs to the deoxyhypusine synthase family.</text>
</comment>
<comment type="caution">
    <text evidence="3">The sequence shown here is derived from an EMBL/GenBank/DDBJ whole genome shotgun (WGS) entry which is preliminary data.</text>
</comment>
<gene>
    <name evidence="3" type="primary">Dhps_0</name>
    <name evidence="3" type="ORF">UROIND_R09740</name>
</gene>
<dbReference type="GO" id="GO:0005737">
    <property type="term" value="C:cytoplasm"/>
    <property type="evidence" value="ECO:0007669"/>
    <property type="project" value="TreeGrafter"/>
</dbReference>
<dbReference type="Gene3D" id="3.40.910.10">
    <property type="entry name" value="Deoxyhypusine synthase"/>
    <property type="match status" value="1"/>
</dbReference>
<dbReference type="PANTHER" id="PTHR11703">
    <property type="entry name" value="DEOXYHYPUSINE SYNTHASE"/>
    <property type="match status" value="1"/>
</dbReference>
<organism evidence="3 4">
    <name type="scientific">Urocolius indicus</name>
    <name type="common">Red-faced mousebird</name>
    <name type="synonym">Colius indicus</name>
    <dbReference type="NCBI Taxonomy" id="458196"/>
    <lineage>
        <taxon>Eukaryota</taxon>
        <taxon>Metazoa</taxon>
        <taxon>Chordata</taxon>
        <taxon>Craniata</taxon>
        <taxon>Vertebrata</taxon>
        <taxon>Euteleostomi</taxon>
        <taxon>Archelosauria</taxon>
        <taxon>Archosauria</taxon>
        <taxon>Dinosauria</taxon>
        <taxon>Saurischia</taxon>
        <taxon>Theropoda</taxon>
        <taxon>Coelurosauria</taxon>
        <taxon>Aves</taxon>
        <taxon>Neognathae</taxon>
        <taxon>Neoaves</taxon>
        <taxon>Telluraves</taxon>
        <taxon>Coraciimorphae</taxon>
        <taxon>Coliiformes</taxon>
        <taxon>Coliidae</taxon>
        <taxon>Urocolius</taxon>
    </lineage>
</organism>
<dbReference type="InterPro" id="IPR002773">
    <property type="entry name" value="Deoxyhypusine_synthase"/>
</dbReference>
<dbReference type="Pfam" id="PF01916">
    <property type="entry name" value="DS"/>
    <property type="match status" value="1"/>
</dbReference>
<evidence type="ECO:0000256" key="2">
    <source>
        <dbReference type="ARBA" id="ARBA00023027"/>
    </source>
</evidence>
<dbReference type="Proteomes" id="UP000654395">
    <property type="component" value="Unassembled WGS sequence"/>
</dbReference>
<reference evidence="3" key="1">
    <citation type="submission" date="2020-02" db="EMBL/GenBank/DDBJ databases">
        <title>Bird 10,000 Genomes (B10K) Project - Family phase.</title>
        <authorList>
            <person name="Zhang G."/>
        </authorList>
    </citation>
    <scope>NUCLEOTIDE SEQUENCE</scope>
    <source>
        <strain evidence="3">B10K-DU-030-59</strain>
    </source>
</reference>
<feature type="non-terminal residue" evidence="3">
    <location>
        <position position="59"/>
    </location>
</feature>
<dbReference type="SUPFAM" id="SSF52467">
    <property type="entry name" value="DHS-like NAD/FAD-binding domain"/>
    <property type="match status" value="1"/>
</dbReference>
<proteinExistence type="inferred from homology"/>
<protein>
    <submittedName>
        <fullName evidence="3">DHYS synthase</fullName>
    </submittedName>
</protein>
<accession>A0A852KP21</accession>